<reference evidence="3 4" key="2">
    <citation type="submission" date="2024-07" db="EMBL/GenBank/DDBJ databases">
        <authorList>
            <person name="Akdeniz Z."/>
        </authorList>
    </citation>
    <scope>NUCLEOTIDE SEQUENCE [LARGE SCALE GENOMIC DNA]</scope>
</reference>
<keyword evidence="1" id="KW-1133">Transmembrane helix</keyword>
<dbReference type="AlphaFoldDB" id="A0AA86PXU5"/>
<protein>
    <submittedName>
        <fullName evidence="3">Hypothetical_protein</fullName>
    </submittedName>
</protein>
<dbReference type="Proteomes" id="UP001642409">
    <property type="component" value="Unassembled WGS sequence"/>
</dbReference>
<evidence type="ECO:0000313" key="2">
    <source>
        <dbReference type="EMBL" id="CAI9948239.1"/>
    </source>
</evidence>
<name>A0AA86PXU5_9EUKA</name>
<comment type="caution">
    <text evidence="2">The sequence shown here is derived from an EMBL/GenBank/DDBJ whole genome shotgun (WGS) entry which is preliminary data.</text>
</comment>
<keyword evidence="1" id="KW-0472">Membrane</keyword>
<evidence type="ECO:0000256" key="1">
    <source>
        <dbReference type="SAM" id="Phobius"/>
    </source>
</evidence>
<keyword evidence="1" id="KW-0812">Transmembrane</keyword>
<evidence type="ECO:0000313" key="3">
    <source>
        <dbReference type="EMBL" id="CAL6040095.1"/>
    </source>
</evidence>
<gene>
    <name evidence="2" type="ORF">HINF_LOCUS35884</name>
    <name evidence="3" type="ORF">HINF_LOCUS38170</name>
</gene>
<dbReference type="EMBL" id="CAXDID020000144">
    <property type="protein sequence ID" value="CAL6040095.1"/>
    <property type="molecule type" value="Genomic_DNA"/>
</dbReference>
<feature type="transmembrane region" description="Helical" evidence="1">
    <location>
        <begin position="137"/>
        <end position="158"/>
    </location>
</feature>
<evidence type="ECO:0000313" key="4">
    <source>
        <dbReference type="Proteomes" id="UP001642409"/>
    </source>
</evidence>
<organism evidence="2">
    <name type="scientific">Hexamita inflata</name>
    <dbReference type="NCBI Taxonomy" id="28002"/>
    <lineage>
        <taxon>Eukaryota</taxon>
        <taxon>Metamonada</taxon>
        <taxon>Diplomonadida</taxon>
        <taxon>Hexamitidae</taxon>
        <taxon>Hexamitinae</taxon>
        <taxon>Hexamita</taxon>
    </lineage>
</organism>
<proteinExistence type="predicted"/>
<keyword evidence="4" id="KW-1185">Reference proteome</keyword>
<reference evidence="2" key="1">
    <citation type="submission" date="2023-06" db="EMBL/GenBank/DDBJ databases">
        <authorList>
            <person name="Kurt Z."/>
        </authorList>
    </citation>
    <scope>NUCLEOTIDE SEQUENCE</scope>
</reference>
<dbReference type="EMBL" id="CATOUU010000787">
    <property type="protein sequence ID" value="CAI9948239.1"/>
    <property type="molecule type" value="Genomic_DNA"/>
</dbReference>
<sequence>MIYLQIINACYQQIELSIYQNRTVVKLGKPLSIQQIQADANLVALCLQPLNLLRIKFSKNMYTYVEFYVFLSSFPSEVTIFEQNLVLTPTQSFLTIQNFVMKSNLITFTSDSYFYSAIISSKIQIESLKLVKSKSSISSIIMLTLSIAVIIFLIVYSFTCTKHPPAADFYFDSFTPVNNLIEAERVYNSRSRCLELSVFKLIRKTDIYSTTVFKEKTFSPFRTNLQKRIAKLFNYYYPEKITLDNSNNIANDNIESEFRPERLKVRRTEKSRIQYKNKMGTELYLDSVSKTVRHKNGRNDFYCSKENKWKRKSEVKNVSGIIWNNKKKQKINKSEDHNLQTMEMRRAEMILAGGFDCWKLMI</sequence>
<accession>A0AA86PXU5</accession>